<dbReference type="GO" id="GO:0042597">
    <property type="term" value="C:periplasmic space"/>
    <property type="evidence" value="ECO:0007669"/>
    <property type="project" value="UniProtKB-SubCell"/>
</dbReference>
<dbReference type="PANTHER" id="PTHR30024">
    <property type="entry name" value="ALIPHATIC SULFONATES-BINDING PROTEIN-RELATED"/>
    <property type="match status" value="1"/>
</dbReference>
<evidence type="ECO:0000256" key="1">
    <source>
        <dbReference type="ARBA" id="ARBA00004418"/>
    </source>
</evidence>
<keyword evidence="5" id="KW-1185">Reference proteome</keyword>
<reference evidence="4 5" key="1">
    <citation type="submission" date="2019-06" db="EMBL/GenBank/DDBJ databases">
        <title>Sorghum-associated microbial communities from plants grown in Nebraska, USA.</title>
        <authorList>
            <person name="Schachtman D."/>
        </authorList>
    </citation>
    <scope>NUCLEOTIDE SEQUENCE [LARGE SCALE GENOMIC DNA]</scope>
    <source>
        <strain evidence="4 5">1225</strain>
    </source>
</reference>
<gene>
    <name evidence="4" type="ORF">FHW37_1011124</name>
</gene>
<dbReference type="PROSITE" id="PS51318">
    <property type="entry name" value="TAT"/>
    <property type="match status" value="1"/>
</dbReference>
<keyword evidence="3" id="KW-0732">Signal</keyword>
<sequence>MPSSVAGKLSVNRRTFLGAAGAAATMLALPSIGRAQGAAAKVRIATLPSIILFPTYVAQDLGVFKDNGVDVELVVGRGGSELIQLMVSGAVDVANAGVEHILKLRETGLDAKVIAVQEKRYITELVVHNKHKDKVKTVKDLSGMTIGISGIGSGSHVCARYILRNAGLDPDLDVSFVAVGSPATQVDAFKNGQVEALMAYDPAQSILKYDAKIAYPVWSGVAGDPPALFQDFAMEALGAKAEWIAKNKAAAMGVAKANMQAIDLILKKDPRVIDVYQKMFPGVARAVLERSIEEHLGAFSPVLTEQGIKNVSEYGKFAGVTTRPFTMAETVPEGFSEIWSNWKSPV</sequence>
<dbReference type="Gene3D" id="3.40.190.10">
    <property type="entry name" value="Periplasmic binding protein-like II"/>
    <property type="match status" value="2"/>
</dbReference>
<dbReference type="EMBL" id="VIWP01000001">
    <property type="protein sequence ID" value="TWF59318.1"/>
    <property type="molecule type" value="Genomic_DNA"/>
</dbReference>
<dbReference type="Pfam" id="PF13379">
    <property type="entry name" value="NMT1_2"/>
    <property type="match status" value="1"/>
</dbReference>
<proteinExistence type="inferred from homology"/>
<evidence type="ECO:0000256" key="2">
    <source>
        <dbReference type="ARBA" id="ARBA00010742"/>
    </source>
</evidence>
<comment type="subcellular location">
    <subcellularLocation>
        <location evidence="1">Periplasm</location>
    </subcellularLocation>
</comment>
<dbReference type="RefSeq" id="WP_145633585.1">
    <property type="nucleotide sequence ID" value="NZ_VIWP01000001.1"/>
</dbReference>
<evidence type="ECO:0000313" key="4">
    <source>
        <dbReference type="EMBL" id="TWF59318.1"/>
    </source>
</evidence>
<dbReference type="AlphaFoldDB" id="A0A561R9N8"/>
<comment type="similarity">
    <text evidence="2">Belongs to the bacterial solute-binding protein SsuA/TauA family.</text>
</comment>
<evidence type="ECO:0000313" key="5">
    <source>
        <dbReference type="Proteomes" id="UP000320653"/>
    </source>
</evidence>
<name>A0A561R9N8_9HYPH</name>
<dbReference type="Proteomes" id="UP000320653">
    <property type="component" value="Unassembled WGS sequence"/>
</dbReference>
<protein>
    <submittedName>
        <fullName evidence="4">ABC-type nitrate/sulfonate/bicarbonate transport system substrate-binding protein</fullName>
    </submittedName>
</protein>
<dbReference type="OrthoDB" id="9806288at2"/>
<organism evidence="4 5">
    <name type="scientific">Neorhizobium alkalisoli</name>
    <dbReference type="NCBI Taxonomy" id="528178"/>
    <lineage>
        <taxon>Bacteria</taxon>
        <taxon>Pseudomonadati</taxon>
        <taxon>Pseudomonadota</taxon>
        <taxon>Alphaproteobacteria</taxon>
        <taxon>Hyphomicrobiales</taxon>
        <taxon>Rhizobiaceae</taxon>
        <taxon>Rhizobium/Agrobacterium group</taxon>
        <taxon>Neorhizobium</taxon>
    </lineage>
</organism>
<dbReference type="PANTHER" id="PTHR30024:SF47">
    <property type="entry name" value="TAURINE-BINDING PERIPLASMIC PROTEIN"/>
    <property type="match status" value="1"/>
</dbReference>
<comment type="caution">
    <text evidence="4">The sequence shown here is derived from an EMBL/GenBank/DDBJ whole genome shotgun (WGS) entry which is preliminary data.</text>
</comment>
<accession>A0A561R9N8</accession>
<dbReference type="SUPFAM" id="SSF53850">
    <property type="entry name" value="Periplasmic binding protein-like II"/>
    <property type="match status" value="1"/>
</dbReference>
<dbReference type="GO" id="GO:0042918">
    <property type="term" value="P:alkanesulfonate transmembrane transport"/>
    <property type="evidence" value="ECO:0007669"/>
    <property type="project" value="TreeGrafter"/>
</dbReference>
<dbReference type="InterPro" id="IPR006311">
    <property type="entry name" value="TAT_signal"/>
</dbReference>
<evidence type="ECO:0000256" key="3">
    <source>
        <dbReference type="ARBA" id="ARBA00022729"/>
    </source>
</evidence>